<organism evidence="1 2">
    <name type="scientific">Sulfolobus acidocaldarius (strain ATCC 33909 / DSM 639 / JCM 8929 / NBRC 15157 / NCIMB 11770)</name>
    <dbReference type="NCBI Taxonomy" id="330779"/>
    <lineage>
        <taxon>Archaea</taxon>
        <taxon>Thermoproteota</taxon>
        <taxon>Thermoprotei</taxon>
        <taxon>Sulfolobales</taxon>
        <taxon>Sulfolobaceae</taxon>
        <taxon>Sulfolobus</taxon>
    </lineage>
</organism>
<evidence type="ECO:0000313" key="1">
    <source>
        <dbReference type="EMBL" id="AAY81290.1"/>
    </source>
</evidence>
<dbReference type="HOGENOM" id="CLU_671964_0_0_2"/>
<proteinExistence type="predicted"/>
<dbReference type="EMBL" id="CP000077">
    <property type="protein sequence ID" value="AAY81290.1"/>
    <property type="molecule type" value="Genomic_DNA"/>
</dbReference>
<reference evidence="1 2" key="1">
    <citation type="journal article" date="2005" name="J. Bacteriol.">
        <title>The genome of Sulfolobus acidocaldarius, a model organism of the Crenarchaeota.</title>
        <authorList>
            <person name="Chen L."/>
            <person name="Brugger K."/>
            <person name="Skovgaard M."/>
            <person name="Redder P."/>
            <person name="She Q."/>
            <person name="Torarinsson E."/>
            <person name="Greve B."/>
            <person name="Awayez M."/>
            <person name="Zibat A."/>
            <person name="Klenk H.-P."/>
            <person name="Garrett R.A."/>
        </authorList>
    </citation>
    <scope>NUCLEOTIDE SEQUENCE [LARGE SCALE GENOMIC DNA]</scope>
    <source>
        <strain evidence="2">ATCC 33909 / DSM 639 / JCM 8929 / NBRC 15157 / NCIMB 11770</strain>
    </source>
</reference>
<protein>
    <submittedName>
        <fullName evidence="1">Conserved protein</fullName>
    </submittedName>
</protein>
<gene>
    <name evidence="1" type="ordered locus">Saci_1988</name>
</gene>
<dbReference type="KEGG" id="sai:Saci_1988"/>
<dbReference type="eggNOG" id="arCOG05713">
    <property type="taxonomic scope" value="Archaea"/>
</dbReference>
<name>Q4J7E2_SULAC</name>
<evidence type="ECO:0000313" key="2">
    <source>
        <dbReference type="Proteomes" id="UP000001018"/>
    </source>
</evidence>
<accession>Q4J7E2</accession>
<keyword evidence="2" id="KW-1185">Reference proteome</keyword>
<dbReference type="Proteomes" id="UP000001018">
    <property type="component" value="Chromosome"/>
</dbReference>
<dbReference type="PATRIC" id="fig|330779.12.peg.1976"/>
<dbReference type="AlphaFoldDB" id="Q4J7E2"/>
<sequence length="333" mass="38259">MCITSALRDLWIRREYTIHLGDDIVGVIDVARSVPYYPFYYASLLPNLKMDELSYLSYIARKVMKLAIERLENSKVIPFPFFKEMKKEIKRLRQKLELLPSPSSPLVSDSSPDWLKKAYFAYVIAEKPTVGVRDQGEKIGVKLVLSKLYELFVYMLVARVLESSGFSLSIDEGSIKVKDANIVIIFNAPPSGTDVIERIDELDPNKEINYRIRGRPDISIRYDDRELILIECKYSEKPSYITEGRFKVMAYTYEYGAGASLLVFPGIGEGVKSEEEFGTLELYRLMGEKGWVDIRLRDGRKIYMVKVDPLEDTNTLLNRMSQVLLSILSIKRT</sequence>